<evidence type="ECO:0000256" key="1">
    <source>
        <dbReference type="SAM" id="Phobius"/>
    </source>
</evidence>
<dbReference type="EMBL" id="JAUHQA010000001">
    <property type="protein sequence ID" value="MDN4481178.1"/>
    <property type="molecule type" value="Genomic_DNA"/>
</dbReference>
<dbReference type="PROSITE" id="PS50887">
    <property type="entry name" value="GGDEF"/>
    <property type="match status" value="1"/>
</dbReference>
<dbReference type="PANTHER" id="PTHR45138">
    <property type="entry name" value="REGULATORY COMPONENTS OF SENSORY TRANSDUCTION SYSTEM"/>
    <property type="match status" value="1"/>
</dbReference>
<feature type="transmembrane region" description="Helical" evidence="1">
    <location>
        <begin position="36"/>
        <end position="55"/>
    </location>
</feature>
<dbReference type="InterPro" id="IPR000160">
    <property type="entry name" value="GGDEF_dom"/>
</dbReference>
<dbReference type="Pfam" id="PF00990">
    <property type="entry name" value="GGDEF"/>
    <property type="match status" value="1"/>
</dbReference>
<dbReference type="NCBIfam" id="TIGR00254">
    <property type="entry name" value="GGDEF"/>
    <property type="match status" value="1"/>
</dbReference>
<reference evidence="3" key="1">
    <citation type="submission" date="2023-06" db="EMBL/GenBank/DDBJ databases">
        <title>Egi l300058.</title>
        <authorList>
            <person name="Gao L."/>
            <person name="Fang B.-Z."/>
            <person name="Li W.-J."/>
        </authorList>
    </citation>
    <scope>NUCLEOTIDE SEQUENCE</scope>
    <source>
        <strain evidence="3">EGI L300058</strain>
    </source>
</reference>
<dbReference type="RefSeq" id="WP_301142709.1">
    <property type="nucleotide sequence ID" value="NZ_JAUHQA010000001.1"/>
</dbReference>
<dbReference type="EC" id="2.7.7.65" evidence="3"/>
<keyword evidence="3" id="KW-0548">Nucleotidyltransferase</keyword>
<protein>
    <submittedName>
        <fullName evidence="3">GGDEF domain-containing protein</fullName>
        <ecNumber evidence="3">2.7.7.65</ecNumber>
    </submittedName>
</protein>
<proteinExistence type="predicted"/>
<sequence length="415" mass="44832">MLDDQTMRFALGAVSLTVLVLFYLGVYRPTRSGFSAWWSVSLLLAGLAILLLLFNDSPVRAVTYPMSTALAAAGSTCVWFAMRSLRSRRLPRWLLAVGPLAILVPASMATPDESGMATTGPVSLYMATMFIAGAAEAWKAWQTRRVSADGEPNAEALVALLVIAIAATALGSFYSLRFVMLMVAGPDSGAFERTAGSAPEDVTLLVCMVAVTFSVSAVGWDQQTRTLRRLAMKDDLTGLWGRSEFRAQAKRAMAGAQARGEGALLVVADLDHFKDINDTHGHAAGDSALMVFAAVVTSHLRPEECAGRLGGEEFGLVLLDVDDADALVRLRALSDDFASRSTRFDFPLPTVSYGVAGPRDGDSVDQVFEQADQAMYVAKAQGRDRAVRYTEEIGRRPSNLLRRRQSDREDVAEPL</sequence>
<keyword evidence="1" id="KW-1133">Transmembrane helix</keyword>
<feature type="transmembrane region" description="Helical" evidence="1">
    <location>
        <begin position="6"/>
        <end position="24"/>
    </location>
</feature>
<dbReference type="SUPFAM" id="SSF55073">
    <property type="entry name" value="Nucleotide cyclase"/>
    <property type="match status" value="1"/>
</dbReference>
<evidence type="ECO:0000313" key="3">
    <source>
        <dbReference type="EMBL" id="MDN4481178.1"/>
    </source>
</evidence>
<feature type="domain" description="GGDEF" evidence="2">
    <location>
        <begin position="261"/>
        <end position="391"/>
    </location>
</feature>
<feature type="transmembrane region" description="Helical" evidence="1">
    <location>
        <begin position="61"/>
        <end position="81"/>
    </location>
</feature>
<comment type="caution">
    <text evidence="3">The sequence shown here is derived from an EMBL/GenBank/DDBJ whole genome shotgun (WGS) entry which is preliminary data.</text>
</comment>
<keyword evidence="3" id="KW-0808">Transferase</keyword>
<evidence type="ECO:0000259" key="2">
    <source>
        <dbReference type="PROSITE" id="PS50887"/>
    </source>
</evidence>
<dbReference type="SMART" id="SM00267">
    <property type="entry name" value="GGDEF"/>
    <property type="match status" value="1"/>
</dbReference>
<dbReference type="PANTHER" id="PTHR45138:SF9">
    <property type="entry name" value="DIGUANYLATE CYCLASE DGCM-RELATED"/>
    <property type="match status" value="1"/>
</dbReference>
<dbReference type="Proteomes" id="UP001172708">
    <property type="component" value="Unassembled WGS sequence"/>
</dbReference>
<feature type="transmembrane region" description="Helical" evidence="1">
    <location>
        <begin position="202"/>
        <end position="220"/>
    </location>
</feature>
<evidence type="ECO:0000313" key="4">
    <source>
        <dbReference type="Proteomes" id="UP001172708"/>
    </source>
</evidence>
<dbReference type="GO" id="GO:0052621">
    <property type="term" value="F:diguanylate cyclase activity"/>
    <property type="evidence" value="ECO:0007669"/>
    <property type="project" value="UniProtKB-EC"/>
</dbReference>
<dbReference type="CDD" id="cd01949">
    <property type="entry name" value="GGDEF"/>
    <property type="match status" value="1"/>
</dbReference>
<dbReference type="InterPro" id="IPR050469">
    <property type="entry name" value="Diguanylate_Cyclase"/>
</dbReference>
<feature type="transmembrane region" description="Helical" evidence="1">
    <location>
        <begin position="93"/>
        <end position="110"/>
    </location>
</feature>
<dbReference type="InterPro" id="IPR043128">
    <property type="entry name" value="Rev_trsase/Diguanyl_cyclase"/>
</dbReference>
<gene>
    <name evidence="3" type="ORF">QQX02_09610</name>
</gene>
<dbReference type="InterPro" id="IPR029787">
    <property type="entry name" value="Nucleotide_cyclase"/>
</dbReference>
<keyword evidence="1" id="KW-0472">Membrane</keyword>
<keyword evidence="4" id="KW-1185">Reference proteome</keyword>
<feature type="transmembrane region" description="Helical" evidence="1">
    <location>
        <begin position="153"/>
        <end position="176"/>
    </location>
</feature>
<accession>A0ABT8GID0</accession>
<name>A0ABT8GID0_9MICO</name>
<dbReference type="Gene3D" id="3.30.70.270">
    <property type="match status" value="1"/>
</dbReference>
<keyword evidence="1" id="KW-0812">Transmembrane</keyword>
<feature type="transmembrane region" description="Helical" evidence="1">
    <location>
        <begin position="122"/>
        <end position="141"/>
    </location>
</feature>
<organism evidence="3 4">
    <name type="scientific">Demequina muriae</name>
    <dbReference type="NCBI Taxonomy" id="3051664"/>
    <lineage>
        <taxon>Bacteria</taxon>
        <taxon>Bacillati</taxon>
        <taxon>Actinomycetota</taxon>
        <taxon>Actinomycetes</taxon>
        <taxon>Micrococcales</taxon>
        <taxon>Demequinaceae</taxon>
        <taxon>Demequina</taxon>
    </lineage>
</organism>